<evidence type="ECO:0000259" key="11">
    <source>
        <dbReference type="Pfam" id="PF04810"/>
    </source>
</evidence>
<name>I7LVR6_TETTS</name>
<keyword evidence="16" id="KW-1185">Reference proteome</keyword>
<dbReference type="InterPro" id="IPR036175">
    <property type="entry name" value="Sec23/24_helical_dom_sf"/>
</dbReference>
<evidence type="ECO:0000259" key="13">
    <source>
        <dbReference type="Pfam" id="PF04815"/>
    </source>
</evidence>
<evidence type="ECO:0000256" key="3">
    <source>
        <dbReference type="ARBA" id="ARBA00008334"/>
    </source>
</evidence>
<feature type="region of interest" description="Disordered" evidence="10">
    <location>
        <begin position="1"/>
        <end position="59"/>
    </location>
</feature>
<dbReference type="GO" id="GO:0030127">
    <property type="term" value="C:COPII vesicle coat"/>
    <property type="evidence" value="ECO:0007669"/>
    <property type="project" value="InterPro"/>
</dbReference>
<keyword evidence="9" id="KW-0472">Membrane</keyword>
<dbReference type="PANTHER" id="PTHR13803:SF39">
    <property type="entry name" value="SECRETORY 24AB, ISOFORM A"/>
    <property type="match status" value="1"/>
</dbReference>
<evidence type="ECO:0000256" key="7">
    <source>
        <dbReference type="ARBA" id="ARBA00022927"/>
    </source>
</evidence>
<dbReference type="AlphaFoldDB" id="I7LVR6"/>
<dbReference type="InterPro" id="IPR006895">
    <property type="entry name" value="Znf_Sec23_Sec24"/>
</dbReference>
<keyword evidence="8" id="KW-0333">Golgi apparatus</keyword>
<sequence>MSIHQKMLAKHQQNNQNQQYEQTGQNQSIQAPSLNQQQQDYQSQNTTSGNTGPFVQQNNNMQQGQYQNNAQYQNVYQQSMQYNNNLGGYVQNINEKNQIEEIQQWAENFNAPKLYVRSTTDCFPKSKKLYQDSNYKFALIIQPYGSQDVDFPVASTKCKNIIRCDNCRAYLNPFCRFMNDGYKYKCNICDRFESVPNFYYSPLDENGYRKDMYDRPELCYGSFDIIAGQDYVARPPMPPTFFFLIDVSKASVESGMLSVISNQIKATINDQLLAGKERTQVGFVTYDSKIHIYNLKSSLKQPQMFVLSDLTDIEIPIPDDLIVTLSDSKDLVLNLLDSLPKMFENTQINESCLTFALNTVNKIIQTVGGRLFIFQNSASIINEPVFQSKQDPNKKPQPGETLQYQYQLPASSHFRNVCSEMHINFINPSIFIFSDTFKNAITLGELARFLNGDIFYYYDKLTRQQQLEQDLKYSLEKSMSWESVFRIRITQGFRITNVIGNFSVKSTDLLSYPCDENKSLIYEIEMDDTIARGTNLSIQTALLYTTSDGERRIRSHNYIIPLTSDPYDIYKQADCSALTAYLARNAISKIYLQPISNLKAELIGITKRICSSAISVNQKQLPDNLAQLPLNVLGIMKHAIFTSNYQNTPFTDFINVQRLQFNSMPVDELLVHFVPYLFCIDDMKDENVSYIDDQGLFVYPQSSLTAFSSLGKTIYLMDLGQQLILYINTNGTDWNYITDVIGSTDFSQVFTEENLYANTHNRINEQLSNLIQELRKRKSTKYCPLNIVIAGTGSPLENLFYYKLVEDKYVNYSMGYNASYEEFIKFLM</sequence>
<feature type="domain" description="Sec23/Sec24 beta-sandwich" evidence="14">
    <location>
        <begin position="481"/>
        <end position="562"/>
    </location>
</feature>
<evidence type="ECO:0000256" key="9">
    <source>
        <dbReference type="ARBA" id="ARBA00023136"/>
    </source>
</evidence>
<dbReference type="InterPro" id="IPR029006">
    <property type="entry name" value="ADF-H/Gelsolin-like_dom_sf"/>
</dbReference>
<dbReference type="SUPFAM" id="SSF81995">
    <property type="entry name" value="beta-sandwich domain of Sec23/24"/>
    <property type="match status" value="1"/>
</dbReference>
<evidence type="ECO:0000259" key="14">
    <source>
        <dbReference type="Pfam" id="PF08033"/>
    </source>
</evidence>
<dbReference type="Pfam" id="PF04810">
    <property type="entry name" value="zf-Sec23_Sec24"/>
    <property type="match status" value="1"/>
</dbReference>
<dbReference type="GO" id="GO:0005789">
    <property type="term" value="C:endoplasmic reticulum membrane"/>
    <property type="evidence" value="ECO:0007669"/>
    <property type="project" value="UniProtKB-SubCell"/>
</dbReference>
<evidence type="ECO:0000256" key="2">
    <source>
        <dbReference type="ARBA" id="ARBA00004586"/>
    </source>
</evidence>
<dbReference type="InterPro" id="IPR050550">
    <property type="entry name" value="SEC23_SEC24_subfamily"/>
</dbReference>
<dbReference type="GO" id="GO:0000139">
    <property type="term" value="C:Golgi membrane"/>
    <property type="evidence" value="ECO:0007669"/>
    <property type="project" value="UniProtKB-SubCell"/>
</dbReference>
<dbReference type="InterPro" id="IPR006900">
    <property type="entry name" value="Sec23/24_helical_dom"/>
</dbReference>
<dbReference type="PANTHER" id="PTHR13803">
    <property type="entry name" value="SEC24-RELATED PROTEIN"/>
    <property type="match status" value="1"/>
</dbReference>
<dbReference type="Pfam" id="PF04815">
    <property type="entry name" value="Sec23_helical"/>
    <property type="match status" value="1"/>
</dbReference>
<evidence type="ECO:0000256" key="1">
    <source>
        <dbReference type="ARBA" id="ARBA00004394"/>
    </source>
</evidence>
<gene>
    <name evidence="15" type="ORF">TTHERM_00138430</name>
</gene>
<dbReference type="eggNOG" id="KOG1985">
    <property type="taxonomic scope" value="Eukaryota"/>
</dbReference>
<dbReference type="Pfam" id="PF08033">
    <property type="entry name" value="Sec23_BS"/>
    <property type="match status" value="1"/>
</dbReference>
<dbReference type="Gene3D" id="2.60.40.1670">
    <property type="entry name" value="beta-sandwich domain of Sec23/24"/>
    <property type="match status" value="1"/>
</dbReference>
<keyword evidence="6" id="KW-0931">ER-Golgi transport</keyword>
<comment type="subcellular location">
    <subcellularLocation>
        <location evidence="2">Endoplasmic reticulum membrane</location>
    </subcellularLocation>
    <subcellularLocation>
        <location evidence="1">Golgi apparatus membrane</location>
    </subcellularLocation>
</comment>
<dbReference type="FunCoup" id="I7LVR6">
    <property type="interactions" value="403"/>
</dbReference>
<comment type="similarity">
    <text evidence="3">Belongs to the SEC23/SEC24 family. SEC24 subfamily.</text>
</comment>
<feature type="domain" description="Sec23/Sec24 trunk" evidence="12">
    <location>
        <begin position="236"/>
        <end position="472"/>
    </location>
</feature>
<evidence type="ECO:0000313" key="16">
    <source>
        <dbReference type="Proteomes" id="UP000009168"/>
    </source>
</evidence>
<dbReference type="InterPro" id="IPR036465">
    <property type="entry name" value="vWFA_dom_sf"/>
</dbReference>
<evidence type="ECO:0000256" key="4">
    <source>
        <dbReference type="ARBA" id="ARBA00022448"/>
    </source>
</evidence>
<dbReference type="GO" id="GO:0006886">
    <property type="term" value="P:intracellular protein transport"/>
    <property type="evidence" value="ECO:0007669"/>
    <property type="project" value="InterPro"/>
</dbReference>
<dbReference type="KEGG" id="tet:TTHERM_00138430"/>
<dbReference type="RefSeq" id="XP_001019825.2">
    <property type="nucleotide sequence ID" value="XM_001019825.2"/>
</dbReference>
<keyword evidence="7" id="KW-0653">Protein transport</keyword>
<dbReference type="InterPro" id="IPR006896">
    <property type="entry name" value="Sec23/24_trunk_dom"/>
</dbReference>
<feature type="domain" description="Sec23/Sec24 helical" evidence="13">
    <location>
        <begin position="574"/>
        <end position="670"/>
    </location>
</feature>
<dbReference type="SUPFAM" id="SSF53300">
    <property type="entry name" value="vWA-like"/>
    <property type="match status" value="1"/>
</dbReference>
<evidence type="ECO:0000256" key="6">
    <source>
        <dbReference type="ARBA" id="ARBA00022892"/>
    </source>
</evidence>
<dbReference type="Gene3D" id="2.30.30.380">
    <property type="entry name" value="Zn-finger domain of Sec23/24"/>
    <property type="match status" value="1"/>
</dbReference>
<dbReference type="SUPFAM" id="SSF81811">
    <property type="entry name" value="Helical domain of Sec23/24"/>
    <property type="match status" value="1"/>
</dbReference>
<accession>I7LVR6</accession>
<dbReference type="SUPFAM" id="SSF82919">
    <property type="entry name" value="Zn-finger domain of Sec23/24"/>
    <property type="match status" value="1"/>
</dbReference>
<dbReference type="GeneID" id="7823470"/>
<dbReference type="GO" id="GO:0008270">
    <property type="term" value="F:zinc ion binding"/>
    <property type="evidence" value="ECO:0007669"/>
    <property type="project" value="InterPro"/>
</dbReference>
<organism evidence="15 16">
    <name type="scientific">Tetrahymena thermophila (strain SB210)</name>
    <dbReference type="NCBI Taxonomy" id="312017"/>
    <lineage>
        <taxon>Eukaryota</taxon>
        <taxon>Sar</taxon>
        <taxon>Alveolata</taxon>
        <taxon>Ciliophora</taxon>
        <taxon>Intramacronucleata</taxon>
        <taxon>Oligohymenophorea</taxon>
        <taxon>Hymenostomatida</taxon>
        <taxon>Tetrahymenina</taxon>
        <taxon>Tetrahymenidae</taxon>
        <taxon>Tetrahymena</taxon>
    </lineage>
</organism>
<keyword evidence="4" id="KW-0813">Transport</keyword>
<proteinExistence type="inferred from homology"/>
<feature type="compositionally biased region" description="Low complexity" evidence="10">
    <location>
        <begin position="12"/>
        <end position="27"/>
    </location>
</feature>
<dbReference type="InterPro" id="IPR012990">
    <property type="entry name" value="Beta-sandwich_Sec23_24"/>
</dbReference>
<dbReference type="Gene3D" id="1.20.120.730">
    <property type="entry name" value="Sec23/Sec24 helical domain"/>
    <property type="match status" value="1"/>
</dbReference>
<dbReference type="Gene3D" id="3.40.50.410">
    <property type="entry name" value="von Willebrand factor, type A domain"/>
    <property type="match status" value="1"/>
</dbReference>
<evidence type="ECO:0000256" key="8">
    <source>
        <dbReference type="ARBA" id="ARBA00023034"/>
    </source>
</evidence>
<dbReference type="Pfam" id="PF04811">
    <property type="entry name" value="Sec23_trunk"/>
    <property type="match status" value="1"/>
</dbReference>
<evidence type="ECO:0000256" key="10">
    <source>
        <dbReference type="SAM" id="MobiDB-lite"/>
    </source>
</evidence>
<dbReference type="Gene3D" id="3.40.20.10">
    <property type="entry name" value="Severin"/>
    <property type="match status" value="1"/>
</dbReference>
<dbReference type="InterPro" id="IPR036174">
    <property type="entry name" value="Znf_Sec23_Sec24_sf"/>
</dbReference>
<dbReference type="GO" id="GO:0090110">
    <property type="term" value="P:COPII-coated vesicle cargo loading"/>
    <property type="evidence" value="ECO:0007669"/>
    <property type="project" value="TreeGrafter"/>
</dbReference>
<dbReference type="SUPFAM" id="SSF82754">
    <property type="entry name" value="C-terminal, gelsolin-like domain of Sec23/24"/>
    <property type="match status" value="1"/>
</dbReference>
<dbReference type="GO" id="GO:0000149">
    <property type="term" value="F:SNARE binding"/>
    <property type="evidence" value="ECO:0007669"/>
    <property type="project" value="TreeGrafter"/>
</dbReference>
<dbReference type="EMBL" id="GG662639">
    <property type="protein sequence ID" value="EAR99580.2"/>
    <property type="molecule type" value="Genomic_DNA"/>
</dbReference>
<feature type="compositionally biased region" description="Polar residues" evidence="10">
    <location>
        <begin position="45"/>
        <end position="55"/>
    </location>
</feature>
<evidence type="ECO:0000259" key="12">
    <source>
        <dbReference type="Pfam" id="PF04811"/>
    </source>
</evidence>
<evidence type="ECO:0000256" key="5">
    <source>
        <dbReference type="ARBA" id="ARBA00022824"/>
    </source>
</evidence>
<dbReference type="OrthoDB" id="49016at2759"/>
<keyword evidence="5" id="KW-0256">Endoplasmic reticulum</keyword>
<dbReference type="InterPro" id="IPR036180">
    <property type="entry name" value="Gelsolin-like_dom_sf"/>
</dbReference>
<dbReference type="InParanoid" id="I7LVR6"/>
<dbReference type="Proteomes" id="UP000009168">
    <property type="component" value="Unassembled WGS sequence"/>
</dbReference>
<feature type="domain" description="Zinc finger Sec23/Sec24-type" evidence="11">
    <location>
        <begin position="161"/>
        <end position="199"/>
    </location>
</feature>
<reference evidence="16" key="1">
    <citation type="journal article" date="2006" name="PLoS Biol.">
        <title>Macronuclear genome sequence of the ciliate Tetrahymena thermophila, a model eukaryote.</title>
        <authorList>
            <person name="Eisen J.A."/>
            <person name="Coyne R.S."/>
            <person name="Wu M."/>
            <person name="Wu D."/>
            <person name="Thiagarajan M."/>
            <person name="Wortman J.R."/>
            <person name="Badger J.H."/>
            <person name="Ren Q."/>
            <person name="Amedeo P."/>
            <person name="Jones K.M."/>
            <person name="Tallon L.J."/>
            <person name="Delcher A.L."/>
            <person name="Salzberg S.L."/>
            <person name="Silva J.C."/>
            <person name="Haas B.J."/>
            <person name="Majoros W.H."/>
            <person name="Farzad M."/>
            <person name="Carlton J.M."/>
            <person name="Smith R.K. Jr."/>
            <person name="Garg J."/>
            <person name="Pearlman R.E."/>
            <person name="Karrer K.M."/>
            <person name="Sun L."/>
            <person name="Manning G."/>
            <person name="Elde N.C."/>
            <person name="Turkewitz A.P."/>
            <person name="Asai D.J."/>
            <person name="Wilkes D.E."/>
            <person name="Wang Y."/>
            <person name="Cai H."/>
            <person name="Collins K."/>
            <person name="Stewart B.A."/>
            <person name="Lee S.R."/>
            <person name="Wilamowska K."/>
            <person name="Weinberg Z."/>
            <person name="Ruzzo W.L."/>
            <person name="Wloga D."/>
            <person name="Gaertig J."/>
            <person name="Frankel J."/>
            <person name="Tsao C.-C."/>
            <person name="Gorovsky M.A."/>
            <person name="Keeling P.J."/>
            <person name="Waller R.F."/>
            <person name="Patron N.J."/>
            <person name="Cherry J.M."/>
            <person name="Stover N.A."/>
            <person name="Krieger C.J."/>
            <person name="del Toro C."/>
            <person name="Ryder H.F."/>
            <person name="Williamson S.C."/>
            <person name="Barbeau R.A."/>
            <person name="Hamilton E.P."/>
            <person name="Orias E."/>
        </authorList>
    </citation>
    <scope>NUCLEOTIDE SEQUENCE [LARGE SCALE GENOMIC DNA]</scope>
    <source>
        <strain evidence="16">SB210</strain>
    </source>
</reference>
<dbReference type="GO" id="GO:0070971">
    <property type="term" value="C:endoplasmic reticulum exit site"/>
    <property type="evidence" value="ECO:0007669"/>
    <property type="project" value="TreeGrafter"/>
</dbReference>
<evidence type="ECO:0000313" key="15">
    <source>
        <dbReference type="EMBL" id="EAR99580.2"/>
    </source>
</evidence>
<protein>
    <submittedName>
        <fullName evidence="15">Sec23/Sec24 trunk domain protein</fullName>
    </submittedName>
</protein>
<dbReference type="STRING" id="312017.I7LVR6"/>